<dbReference type="InterPro" id="IPR029069">
    <property type="entry name" value="HotDog_dom_sf"/>
</dbReference>
<dbReference type="SUPFAM" id="SSF54637">
    <property type="entry name" value="Thioesterase/thiol ester dehydrase-isomerase"/>
    <property type="match status" value="2"/>
</dbReference>
<dbReference type="RefSeq" id="WP_277275674.1">
    <property type="nucleotide sequence ID" value="NZ_JAROCY010000003.1"/>
</dbReference>
<evidence type="ECO:0000313" key="5">
    <source>
        <dbReference type="EMBL" id="MDF8332493.1"/>
    </source>
</evidence>
<evidence type="ECO:0000256" key="2">
    <source>
        <dbReference type="ARBA" id="ARBA00022801"/>
    </source>
</evidence>
<name>A0ABT6CGU0_9SPHN</name>
<dbReference type="InterPro" id="IPR042171">
    <property type="entry name" value="Acyl-CoA_hotdog"/>
</dbReference>
<comment type="caution">
    <text evidence="5">The sequence shown here is derived from an EMBL/GenBank/DDBJ whole genome shotgun (WGS) entry which is preliminary data.</text>
</comment>
<dbReference type="PANTHER" id="PTHR11066:SF34">
    <property type="entry name" value="ACYL-COENZYME A THIOESTERASE 8"/>
    <property type="match status" value="1"/>
</dbReference>
<feature type="domain" description="Acyl-CoA thioesterase 2 C-terminal" evidence="3">
    <location>
        <begin position="191"/>
        <end position="294"/>
    </location>
</feature>
<keyword evidence="6" id="KW-1185">Reference proteome</keyword>
<evidence type="ECO:0000259" key="4">
    <source>
        <dbReference type="Pfam" id="PF13622"/>
    </source>
</evidence>
<evidence type="ECO:0000256" key="1">
    <source>
        <dbReference type="ARBA" id="ARBA00006538"/>
    </source>
</evidence>
<comment type="similarity">
    <text evidence="1">Belongs to the C/M/P thioester hydrolase family.</text>
</comment>
<keyword evidence="2" id="KW-0378">Hydrolase</keyword>
<protein>
    <submittedName>
        <fullName evidence="5">Acyl-CoA thioesterase II</fullName>
    </submittedName>
</protein>
<evidence type="ECO:0000313" key="6">
    <source>
        <dbReference type="Proteomes" id="UP001222770"/>
    </source>
</evidence>
<gene>
    <name evidence="5" type="ORF">POM99_04700</name>
</gene>
<dbReference type="InterPro" id="IPR003703">
    <property type="entry name" value="Acyl_CoA_thio"/>
</dbReference>
<evidence type="ECO:0000259" key="3">
    <source>
        <dbReference type="Pfam" id="PF02551"/>
    </source>
</evidence>
<dbReference type="CDD" id="cd03445">
    <property type="entry name" value="Thioesterase_II_repeat2"/>
    <property type="match status" value="1"/>
</dbReference>
<dbReference type="PANTHER" id="PTHR11066">
    <property type="entry name" value="ACYL-COA THIOESTERASE"/>
    <property type="match status" value="1"/>
</dbReference>
<dbReference type="InterPro" id="IPR049449">
    <property type="entry name" value="TesB_ACOT8-like_N"/>
</dbReference>
<sequence length="302" mass="33678">MDTMDSPLPPDATPEQLVASLIRLLDVQPQGDDSFLGRRKPGGVGRIFGGQVIAQALASAEHTVPDDRPVHSLHAYFLRGGNEDFPIDFKVERDLDGGSFSNRRVVASQQGKPILNLVASFHRREPGCHHTSSLPDVPLPDTLVPESQLRQQYSEGFTEKARRVLLQPRPIELRPVEPRLWMRAGPQEPISNTWFRCVAPLPDDEKIHREVLAYASDMTLLSTSALPHGLSWMNGNAMAASLDHAIWFHDDFRADEWLLYACDSPWAGNARGFNRGRIFTRDGRLVAETAQEGLIRPITPKA</sequence>
<dbReference type="Pfam" id="PF02551">
    <property type="entry name" value="Acyl_CoA_thio"/>
    <property type="match status" value="1"/>
</dbReference>
<reference evidence="5 6" key="1">
    <citation type="submission" date="2023-03" db="EMBL/GenBank/DDBJ databases">
        <title>Novosphingobium cyanobacteriorum sp. nov., isolated from a eutrophic reservoir during the Microcystis bloom period.</title>
        <authorList>
            <person name="Kang M."/>
            <person name="Le V."/>
            <person name="Ko S.-R."/>
            <person name="Lee S.-A."/>
            <person name="Ahn C.-Y."/>
        </authorList>
    </citation>
    <scope>NUCLEOTIDE SEQUENCE [LARGE SCALE GENOMIC DNA]</scope>
    <source>
        <strain evidence="5 6">HBC54</strain>
    </source>
</reference>
<dbReference type="Proteomes" id="UP001222770">
    <property type="component" value="Unassembled WGS sequence"/>
</dbReference>
<dbReference type="CDD" id="cd03444">
    <property type="entry name" value="Thioesterase_II_repeat1"/>
    <property type="match status" value="1"/>
</dbReference>
<dbReference type="InterPro" id="IPR025652">
    <property type="entry name" value="TesB_C"/>
</dbReference>
<organism evidence="5 6">
    <name type="scientific">Novosphingobium cyanobacteriorum</name>
    <dbReference type="NCBI Taxonomy" id="3024215"/>
    <lineage>
        <taxon>Bacteria</taxon>
        <taxon>Pseudomonadati</taxon>
        <taxon>Pseudomonadota</taxon>
        <taxon>Alphaproteobacteria</taxon>
        <taxon>Sphingomonadales</taxon>
        <taxon>Sphingomonadaceae</taxon>
        <taxon>Novosphingobium</taxon>
    </lineage>
</organism>
<dbReference type="Pfam" id="PF13622">
    <property type="entry name" value="4HBT_3"/>
    <property type="match status" value="1"/>
</dbReference>
<dbReference type="Gene3D" id="2.40.160.210">
    <property type="entry name" value="Acyl-CoA thioesterase, double hotdog domain"/>
    <property type="match status" value="1"/>
</dbReference>
<accession>A0ABT6CGU0</accession>
<dbReference type="EMBL" id="JAROCY010000003">
    <property type="protein sequence ID" value="MDF8332493.1"/>
    <property type="molecule type" value="Genomic_DNA"/>
</dbReference>
<proteinExistence type="inferred from homology"/>
<feature type="domain" description="Acyl-CoA thioesterase-like N-terminal HotDog" evidence="4">
    <location>
        <begin position="44"/>
        <end position="122"/>
    </location>
</feature>